<protein>
    <submittedName>
        <fullName evidence="2">Uncharacterized protein</fullName>
    </submittedName>
</protein>
<feature type="compositionally biased region" description="Polar residues" evidence="1">
    <location>
        <begin position="74"/>
        <end position="97"/>
    </location>
</feature>
<keyword evidence="3" id="KW-1185">Reference proteome</keyword>
<evidence type="ECO:0000313" key="3">
    <source>
        <dbReference type="Proteomes" id="UP000299084"/>
    </source>
</evidence>
<organism evidence="2 3">
    <name type="scientific">Camelus dromedarius</name>
    <name type="common">Dromedary</name>
    <name type="synonym">Arabian camel</name>
    <dbReference type="NCBI Taxonomy" id="9838"/>
    <lineage>
        <taxon>Eukaryota</taxon>
        <taxon>Metazoa</taxon>
        <taxon>Chordata</taxon>
        <taxon>Craniata</taxon>
        <taxon>Vertebrata</taxon>
        <taxon>Euteleostomi</taxon>
        <taxon>Mammalia</taxon>
        <taxon>Eutheria</taxon>
        <taxon>Laurasiatheria</taxon>
        <taxon>Artiodactyla</taxon>
        <taxon>Tylopoda</taxon>
        <taxon>Camelidae</taxon>
        <taxon>Camelus</taxon>
    </lineage>
</organism>
<gene>
    <name evidence="2" type="ORF">Cadr_000005970</name>
</gene>
<accession>A0A5N4E2M2</accession>
<feature type="region of interest" description="Disordered" evidence="1">
    <location>
        <begin position="74"/>
        <end position="139"/>
    </location>
</feature>
<dbReference type="AlphaFoldDB" id="A0A5N4E2M2"/>
<name>A0A5N4E2M2_CAMDR</name>
<evidence type="ECO:0000256" key="1">
    <source>
        <dbReference type="SAM" id="MobiDB-lite"/>
    </source>
</evidence>
<evidence type="ECO:0000313" key="2">
    <source>
        <dbReference type="EMBL" id="KAB1277534.1"/>
    </source>
</evidence>
<feature type="compositionally biased region" description="Basic and acidic residues" evidence="1">
    <location>
        <begin position="99"/>
        <end position="110"/>
    </location>
</feature>
<dbReference type="Proteomes" id="UP000299084">
    <property type="component" value="Unassembled WGS sequence"/>
</dbReference>
<dbReference type="EMBL" id="JWIN03000006">
    <property type="protein sequence ID" value="KAB1277534.1"/>
    <property type="molecule type" value="Genomic_DNA"/>
</dbReference>
<comment type="caution">
    <text evidence="2">The sequence shown here is derived from an EMBL/GenBank/DDBJ whole genome shotgun (WGS) entry which is preliminary data.</text>
</comment>
<proteinExistence type="predicted"/>
<sequence>MTNYPIDGFGKRKDTEIGEEILGREEARWRADERIPLIKKQRAAIYGSDLRLAISLIKHLALKSQLGNWQQADVAMTQSKSGLSPVVSSGERSSPQTGDKGESEHTKDQGKPGIKTQENSYKEDGIGLSGKQEQQEEKLGFGNEYGMTLLHRGVRKLIWGIEHQA</sequence>
<reference evidence="2 3" key="1">
    <citation type="journal article" date="2019" name="Mol. Ecol. Resour.">
        <title>Improving Illumina assemblies with Hi-C and long reads: an example with the North African dromedary.</title>
        <authorList>
            <person name="Elbers J.P."/>
            <person name="Rogers M.F."/>
            <person name="Perelman P.L."/>
            <person name="Proskuryakova A.A."/>
            <person name="Serdyukova N.A."/>
            <person name="Johnson W.E."/>
            <person name="Horin P."/>
            <person name="Corander J."/>
            <person name="Murphy D."/>
            <person name="Burger P.A."/>
        </authorList>
    </citation>
    <scope>NUCLEOTIDE SEQUENCE [LARGE SCALE GENOMIC DNA]</scope>
    <source>
        <strain evidence="2">Drom800</strain>
        <tissue evidence="2">Blood</tissue>
    </source>
</reference>